<evidence type="ECO:0000313" key="3">
    <source>
        <dbReference type="Proteomes" id="UP000801492"/>
    </source>
</evidence>
<accession>A0A8K0G9B8</accession>
<keyword evidence="3" id="KW-1185">Reference proteome</keyword>
<dbReference type="OrthoDB" id="8300647at2759"/>
<gene>
    <name evidence="2" type="ORF">ILUMI_15637</name>
</gene>
<protein>
    <recommendedName>
        <fullName evidence="1">PiggyBac transposable element-derived protein domain-containing protein</fullName>
    </recommendedName>
</protein>
<reference evidence="2" key="1">
    <citation type="submission" date="2019-08" db="EMBL/GenBank/DDBJ databases">
        <title>The genome of the North American firefly Photinus pyralis.</title>
        <authorList>
            <consortium name="Photinus pyralis genome working group"/>
            <person name="Fallon T.R."/>
            <person name="Sander Lower S.E."/>
            <person name="Weng J.-K."/>
        </authorList>
    </citation>
    <scope>NUCLEOTIDE SEQUENCE</scope>
    <source>
        <strain evidence="2">TRF0915ILg1</strain>
        <tissue evidence="2">Whole body</tissue>
    </source>
</reference>
<comment type="caution">
    <text evidence="2">The sequence shown here is derived from an EMBL/GenBank/DDBJ whole genome shotgun (WGS) entry which is preliminary data.</text>
</comment>
<sequence>MQIKFDFLFYMQYLHKTYPKHMAPDKSLKRGDSDYRHCTMDIGVWKWKDNRVLRFASNYHGSELTSIKHTQKDGSKREIPALLVKDYKYFMGGVDHADRLRFRQKIKTMVAQIVLGSNSYTFV</sequence>
<dbReference type="AlphaFoldDB" id="A0A8K0G9B8"/>
<dbReference type="Pfam" id="PF13843">
    <property type="entry name" value="DDE_Tnp_1_7"/>
    <property type="match status" value="1"/>
</dbReference>
<evidence type="ECO:0000259" key="1">
    <source>
        <dbReference type="Pfam" id="PF13843"/>
    </source>
</evidence>
<proteinExistence type="predicted"/>
<organism evidence="2 3">
    <name type="scientific">Ignelater luminosus</name>
    <name type="common">Cucubano</name>
    <name type="synonym">Pyrophorus luminosus</name>
    <dbReference type="NCBI Taxonomy" id="2038154"/>
    <lineage>
        <taxon>Eukaryota</taxon>
        <taxon>Metazoa</taxon>
        <taxon>Ecdysozoa</taxon>
        <taxon>Arthropoda</taxon>
        <taxon>Hexapoda</taxon>
        <taxon>Insecta</taxon>
        <taxon>Pterygota</taxon>
        <taxon>Neoptera</taxon>
        <taxon>Endopterygota</taxon>
        <taxon>Coleoptera</taxon>
        <taxon>Polyphaga</taxon>
        <taxon>Elateriformia</taxon>
        <taxon>Elateroidea</taxon>
        <taxon>Elateridae</taxon>
        <taxon>Agrypninae</taxon>
        <taxon>Pyrophorini</taxon>
        <taxon>Ignelater</taxon>
    </lineage>
</organism>
<name>A0A8K0G9B8_IGNLU</name>
<dbReference type="EMBL" id="VTPC01050454">
    <property type="protein sequence ID" value="KAF2890536.1"/>
    <property type="molecule type" value="Genomic_DNA"/>
</dbReference>
<dbReference type="Proteomes" id="UP000801492">
    <property type="component" value="Unassembled WGS sequence"/>
</dbReference>
<feature type="domain" description="PiggyBac transposable element-derived protein" evidence="1">
    <location>
        <begin position="17"/>
        <end position="105"/>
    </location>
</feature>
<evidence type="ECO:0000313" key="2">
    <source>
        <dbReference type="EMBL" id="KAF2890536.1"/>
    </source>
</evidence>
<dbReference type="InterPro" id="IPR029526">
    <property type="entry name" value="PGBD"/>
</dbReference>